<dbReference type="OrthoDB" id="9801455at2"/>
<dbReference type="PANTHER" id="PTHR43301:SF3">
    <property type="entry name" value="ARABINAN ENDO-1,5-ALPHA-L-ARABINOSIDASE A-RELATED"/>
    <property type="match status" value="1"/>
</dbReference>
<accession>A0A2V5ITE1</accession>
<keyword evidence="3 7" id="KW-0378">Hydrolase</keyword>
<evidence type="ECO:0000256" key="2">
    <source>
        <dbReference type="ARBA" id="ARBA00009865"/>
    </source>
</evidence>
<dbReference type="InterPro" id="IPR050727">
    <property type="entry name" value="GH43_arabinanases"/>
</dbReference>
<name>A0A2V5ITE1_9MICC</name>
<evidence type="ECO:0000256" key="7">
    <source>
        <dbReference type="RuleBase" id="RU361187"/>
    </source>
</evidence>
<comment type="similarity">
    <text evidence="2 7">Belongs to the glycosyl hydrolase 43 family.</text>
</comment>
<feature type="active site" description="Proton acceptor" evidence="5">
    <location>
        <position position="24"/>
    </location>
</feature>
<dbReference type="Proteomes" id="UP000247980">
    <property type="component" value="Unassembled WGS sequence"/>
</dbReference>
<keyword evidence="4 7" id="KW-0326">Glycosidase</keyword>
<dbReference type="Gene3D" id="2.115.10.20">
    <property type="entry name" value="Glycosyl hydrolase domain, family 43"/>
    <property type="match status" value="1"/>
</dbReference>
<dbReference type="CDD" id="cd08998">
    <property type="entry name" value="GH43_Arb43a-like"/>
    <property type="match status" value="1"/>
</dbReference>
<evidence type="ECO:0000256" key="6">
    <source>
        <dbReference type="PIRSR" id="PIRSR606710-2"/>
    </source>
</evidence>
<dbReference type="GO" id="GO:0005975">
    <property type="term" value="P:carbohydrate metabolic process"/>
    <property type="evidence" value="ECO:0007669"/>
    <property type="project" value="InterPro"/>
</dbReference>
<keyword evidence="9" id="KW-1185">Reference proteome</keyword>
<dbReference type="PANTHER" id="PTHR43301">
    <property type="entry name" value="ARABINAN ENDO-1,5-ALPHA-L-ARABINOSIDASE"/>
    <property type="match status" value="1"/>
</dbReference>
<comment type="caution">
    <text evidence="8">The sequence shown here is derived from an EMBL/GenBank/DDBJ whole genome shotgun (WGS) entry which is preliminary data.</text>
</comment>
<dbReference type="Pfam" id="PF04616">
    <property type="entry name" value="Glyco_hydro_43"/>
    <property type="match status" value="1"/>
</dbReference>
<proteinExistence type="inferred from homology"/>
<dbReference type="EMBL" id="QJVC01000003">
    <property type="protein sequence ID" value="PYI39271.1"/>
    <property type="molecule type" value="Genomic_DNA"/>
</dbReference>
<dbReference type="AlphaFoldDB" id="A0A2V5ITE1"/>
<reference evidence="8 9" key="1">
    <citation type="submission" date="2018-05" db="EMBL/GenBank/DDBJ databases">
        <title>Genetic diversity of glacier-inhabiting Cryobacterium bacteria in China and description of Cryobacterium mengkeensis sp. nov. and Arthrobacter glacialis sp. nov.</title>
        <authorList>
            <person name="Liu Q."/>
            <person name="Xin Y.-H."/>
        </authorList>
    </citation>
    <scope>NUCLEOTIDE SEQUENCE [LARGE SCALE GENOMIC DNA]</scope>
    <source>
        <strain evidence="8 9">B7</strain>
    </source>
</reference>
<dbReference type="InterPro" id="IPR006710">
    <property type="entry name" value="Glyco_hydro_43"/>
</dbReference>
<evidence type="ECO:0000256" key="4">
    <source>
        <dbReference type="ARBA" id="ARBA00023295"/>
    </source>
</evidence>
<evidence type="ECO:0000313" key="8">
    <source>
        <dbReference type="EMBL" id="PYI39271.1"/>
    </source>
</evidence>
<feature type="active site" description="Proton donor" evidence="5">
    <location>
        <position position="211"/>
    </location>
</feature>
<dbReference type="GO" id="GO:0004553">
    <property type="term" value="F:hydrolase activity, hydrolyzing O-glycosyl compounds"/>
    <property type="evidence" value="ECO:0007669"/>
    <property type="project" value="InterPro"/>
</dbReference>
<gene>
    <name evidence="8" type="ORF">CVS30_04695</name>
</gene>
<dbReference type="InterPro" id="IPR023296">
    <property type="entry name" value="Glyco_hydro_beta-prop_sf"/>
</dbReference>
<protein>
    <submittedName>
        <fullName evidence="8">Arabinan endo-1,5-alpha-L-arabinosidase</fullName>
    </submittedName>
</protein>
<evidence type="ECO:0000256" key="1">
    <source>
        <dbReference type="ARBA" id="ARBA00004834"/>
    </source>
</evidence>
<sequence length="449" mass="47314">MSVSAELDYDAADVTTWGARNAHDPTVVRADDGSWYMFSTDAGAGTAESTAPAGVHMRHSTDLVNWEFTGTALPGVPGQAAALTGAPGLWAPEVVRWPANADGESLWHMYYSASTFGSNTSAIGLATAPDPAGPWAHQGLIVATEAGVDAQNAIDAAVTFDAEGQPWLTYGSFFAGIHTLRLSLSDGMPEVAGAKGSLIAVRDVAVEGSVEGAYVLYRKETGKYVLFASYGSLFDSYNVRVAVADSMEGPYRDALGASLTDLDLEPWQAGTKILGSWKFDGGPTWIAPGHNSVLVEQSVGGEEYFMVHHVRFADHGAAQTVEHTAHLRRMFFTDGGWPVVSPHIFQGADKEILSAEEPIAGLWQAARFTPESEETAESSRVLIRVLSGPEGSAGEVVRCRLALTAGGSGEPVTVDAVVFGAWDDSGQKSVLSFSGIDAGGHAWFGSKGD</sequence>
<dbReference type="SUPFAM" id="SSF75005">
    <property type="entry name" value="Arabinanase/levansucrase/invertase"/>
    <property type="match status" value="1"/>
</dbReference>
<evidence type="ECO:0000313" key="9">
    <source>
        <dbReference type="Proteomes" id="UP000247980"/>
    </source>
</evidence>
<evidence type="ECO:0000256" key="5">
    <source>
        <dbReference type="PIRSR" id="PIRSR606710-1"/>
    </source>
</evidence>
<evidence type="ECO:0000256" key="3">
    <source>
        <dbReference type="ARBA" id="ARBA00022801"/>
    </source>
</evidence>
<organism evidence="8 9">
    <name type="scientific">Arthrobacter psychrolactophilus</name>
    <dbReference type="NCBI Taxonomy" id="92442"/>
    <lineage>
        <taxon>Bacteria</taxon>
        <taxon>Bacillati</taxon>
        <taxon>Actinomycetota</taxon>
        <taxon>Actinomycetes</taxon>
        <taxon>Micrococcales</taxon>
        <taxon>Micrococcaceae</taxon>
        <taxon>Arthrobacter</taxon>
    </lineage>
</organism>
<feature type="site" description="Important for catalytic activity, responsible for pKa modulation of the active site Glu and correct orientation of both the proton donor and substrate" evidence="6">
    <location>
        <position position="155"/>
    </location>
</feature>
<comment type="pathway">
    <text evidence="1">Glycan metabolism; L-arabinan degradation.</text>
</comment>